<accession>A0A009IM81</accession>
<dbReference type="AlphaFoldDB" id="A0A009IM81"/>
<gene>
    <name evidence="1" type="ORF">J512_1920</name>
</gene>
<evidence type="ECO:0000313" key="2">
    <source>
        <dbReference type="Proteomes" id="UP000020595"/>
    </source>
</evidence>
<evidence type="ECO:0000313" key="1">
    <source>
        <dbReference type="EMBL" id="EXB05839.1"/>
    </source>
</evidence>
<protein>
    <recommendedName>
        <fullName evidence="3">Lipoprotein</fullName>
    </recommendedName>
</protein>
<reference evidence="1 2" key="1">
    <citation type="submission" date="2014-02" db="EMBL/GenBank/DDBJ databases">
        <title>Comparative genomics and transcriptomics to identify genetic mechanisms underlying the emergence of carbapenem resistant Acinetobacter baumannii (CRAb).</title>
        <authorList>
            <person name="Harris A.D."/>
            <person name="Johnson K.J."/>
            <person name="George J."/>
            <person name="Shefchek K."/>
            <person name="Daugherty S.C."/>
            <person name="Parankush S."/>
            <person name="Sadzewicz L."/>
            <person name="Tallon L."/>
            <person name="Sengamalay N."/>
            <person name="Hazen T.H."/>
            <person name="Rasko D.A."/>
        </authorList>
    </citation>
    <scope>NUCLEOTIDE SEQUENCE [LARGE SCALE GENOMIC DNA]</scope>
    <source>
        <strain evidence="1 2">1295743</strain>
    </source>
</reference>
<dbReference type="Proteomes" id="UP000020595">
    <property type="component" value="Unassembled WGS sequence"/>
</dbReference>
<comment type="caution">
    <text evidence="1">The sequence shown here is derived from an EMBL/GenBank/DDBJ whole genome shotgun (WGS) entry which is preliminary data.</text>
</comment>
<dbReference type="PATRIC" id="fig|1310613.3.peg.1842"/>
<sequence length="39" mass="4353">MNKTILGLMVVPLVLSGCIKKAEEKPTEKNGKNLYYKSN</sequence>
<dbReference type="EMBL" id="JEWH01000020">
    <property type="protein sequence ID" value="EXB05839.1"/>
    <property type="molecule type" value="Genomic_DNA"/>
</dbReference>
<organism evidence="1 2">
    <name type="scientific">Acinetobacter baumannii (strain 1295743)</name>
    <dbReference type="NCBI Taxonomy" id="1310613"/>
    <lineage>
        <taxon>Bacteria</taxon>
        <taxon>Pseudomonadati</taxon>
        <taxon>Pseudomonadota</taxon>
        <taxon>Gammaproteobacteria</taxon>
        <taxon>Moraxellales</taxon>
        <taxon>Moraxellaceae</taxon>
        <taxon>Acinetobacter</taxon>
        <taxon>Acinetobacter calcoaceticus/baumannii complex</taxon>
    </lineage>
</organism>
<evidence type="ECO:0008006" key="3">
    <source>
        <dbReference type="Google" id="ProtNLM"/>
    </source>
</evidence>
<proteinExistence type="predicted"/>
<name>A0A009IM81_ACIB9</name>
<dbReference type="PROSITE" id="PS51257">
    <property type="entry name" value="PROKAR_LIPOPROTEIN"/>
    <property type="match status" value="1"/>
</dbReference>